<dbReference type="Pfam" id="PF03466">
    <property type="entry name" value="LysR_substrate"/>
    <property type="match status" value="1"/>
</dbReference>
<dbReference type="PANTHER" id="PTHR30537:SF72">
    <property type="entry name" value="LYSR FAMILY TRANSCRIPTIONAL REGULATOR"/>
    <property type="match status" value="1"/>
</dbReference>
<dbReference type="InterPro" id="IPR005119">
    <property type="entry name" value="LysR_subst-bd"/>
</dbReference>
<dbReference type="AlphaFoldDB" id="C6C8P9"/>
<evidence type="ECO:0000256" key="3">
    <source>
        <dbReference type="ARBA" id="ARBA00023125"/>
    </source>
</evidence>
<evidence type="ECO:0000256" key="1">
    <source>
        <dbReference type="ARBA" id="ARBA00009437"/>
    </source>
</evidence>
<evidence type="ECO:0000259" key="5">
    <source>
        <dbReference type="PROSITE" id="PS50931"/>
    </source>
</evidence>
<dbReference type="PANTHER" id="PTHR30537">
    <property type="entry name" value="HTH-TYPE TRANSCRIPTIONAL REGULATOR"/>
    <property type="match status" value="1"/>
</dbReference>
<dbReference type="GO" id="GO:0003700">
    <property type="term" value="F:DNA-binding transcription factor activity"/>
    <property type="evidence" value="ECO:0007669"/>
    <property type="project" value="InterPro"/>
</dbReference>
<evidence type="ECO:0000256" key="2">
    <source>
        <dbReference type="ARBA" id="ARBA00023015"/>
    </source>
</evidence>
<evidence type="ECO:0000313" key="6">
    <source>
        <dbReference type="EMBL" id="ACS84270.1"/>
    </source>
</evidence>
<evidence type="ECO:0000256" key="4">
    <source>
        <dbReference type="ARBA" id="ARBA00023163"/>
    </source>
</evidence>
<dbReference type="EMBL" id="CP001654">
    <property type="protein sequence ID" value="ACS84270.1"/>
    <property type="molecule type" value="Genomic_DNA"/>
</dbReference>
<dbReference type="Proteomes" id="UP000002734">
    <property type="component" value="Chromosome"/>
</dbReference>
<dbReference type="Gene3D" id="1.10.10.10">
    <property type="entry name" value="Winged helix-like DNA-binding domain superfamily/Winged helix DNA-binding domain"/>
    <property type="match status" value="1"/>
</dbReference>
<gene>
    <name evidence="6" type="ordered locus">Dd703_0459</name>
</gene>
<dbReference type="KEGG" id="dda:Dd703_0459"/>
<accession>C6C8P9</accession>
<dbReference type="InterPro" id="IPR036388">
    <property type="entry name" value="WH-like_DNA-bd_sf"/>
</dbReference>
<dbReference type="InterPro" id="IPR036390">
    <property type="entry name" value="WH_DNA-bd_sf"/>
</dbReference>
<dbReference type="GO" id="GO:0043565">
    <property type="term" value="F:sequence-specific DNA binding"/>
    <property type="evidence" value="ECO:0007669"/>
    <property type="project" value="TreeGrafter"/>
</dbReference>
<evidence type="ECO:0000313" key="7">
    <source>
        <dbReference type="Proteomes" id="UP000002734"/>
    </source>
</evidence>
<dbReference type="FunFam" id="1.10.10.10:FF:000001">
    <property type="entry name" value="LysR family transcriptional regulator"/>
    <property type="match status" value="1"/>
</dbReference>
<proteinExistence type="inferred from homology"/>
<organism evidence="6 7">
    <name type="scientific">Musicola paradisiaca (strain Ech703)</name>
    <name type="common">Dickeya paradisiaca</name>
    <name type="synonym">Dickeya dadantii</name>
    <dbReference type="NCBI Taxonomy" id="579405"/>
    <lineage>
        <taxon>Bacteria</taxon>
        <taxon>Pseudomonadati</taxon>
        <taxon>Pseudomonadota</taxon>
        <taxon>Gammaproteobacteria</taxon>
        <taxon>Enterobacterales</taxon>
        <taxon>Pectobacteriaceae</taxon>
        <taxon>Musicola</taxon>
    </lineage>
</organism>
<dbReference type="InterPro" id="IPR058163">
    <property type="entry name" value="LysR-type_TF_proteobact-type"/>
</dbReference>
<sequence length="297" mass="32765">MNGIESLSGMMAFVKAVESGSFASASARLGISASAVGKSVARLESTLGVRLLNRSTRQLSLTDEGQLFYERARRIAVDLEETQFALAQLTGNPAGRLRISLPAIGYRMLLPCLPQFVSHYPDIELDLDFTDRLVDVIGEGVDVAIRSGTLEDSQLRSRRLGSYRLLLVAAPDYLQRYGAPTTPQQLSQHRCLHYRFSRTGQLMQWDIPGVAMAALSEKLVFSNLEAQLSATIQGLGIAYVPDFAVRQELQDGRLTALLTAHTTTGGHFSLLWPDNRHMLPKLRAFIDFLCEHHPLGP</sequence>
<comment type="similarity">
    <text evidence="1">Belongs to the LysR transcriptional regulatory family.</text>
</comment>
<dbReference type="GO" id="GO:0006351">
    <property type="term" value="P:DNA-templated transcription"/>
    <property type="evidence" value="ECO:0007669"/>
    <property type="project" value="TreeGrafter"/>
</dbReference>
<dbReference type="SUPFAM" id="SSF53850">
    <property type="entry name" value="Periplasmic binding protein-like II"/>
    <property type="match status" value="1"/>
</dbReference>
<keyword evidence="2" id="KW-0805">Transcription regulation</keyword>
<dbReference type="Gene3D" id="3.40.190.290">
    <property type="match status" value="1"/>
</dbReference>
<reference evidence="6" key="1">
    <citation type="submission" date="2009-06" db="EMBL/GenBank/DDBJ databases">
        <title>Complete sequence of Dickeya dadantii Ech703.</title>
        <authorList>
            <consortium name="US DOE Joint Genome Institute"/>
            <person name="Lucas S."/>
            <person name="Copeland A."/>
            <person name="Lapidus A."/>
            <person name="Glavina del Rio T."/>
            <person name="Dalin E."/>
            <person name="Tice H."/>
            <person name="Bruce D."/>
            <person name="Goodwin L."/>
            <person name="Pitluck S."/>
            <person name="Chertkov O."/>
            <person name="Brettin T."/>
            <person name="Detter J.C."/>
            <person name="Han C."/>
            <person name="Larimer F."/>
            <person name="Land M."/>
            <person name="Hauser L."/>
            <person name="Kyrpides N."/>
            <person name="Mikhailova N."/>
            <person name="Balakrishnan V."/>
            <person name="Glasner J."/>
            <person name="Perna N.T."/>
        </authorList>
    </citation>
    <scope>NUCLEOTIDE SEQUENCE [LARGE SCALE GENOMIC DNA]</scope>
    <source>
        <strain evidence="6">Ech703</strain>
    </source>
</reference>
<name>C6C8P9_MUSP7</name>
<dbReference type="CDD" id="cd08476">
    <property type="entry name" value="PBP2_CrgA_like_7"/>
    <property type="match status" value="1"/>
</dbReference>
<keyword evidence="3" id="KW-0238">DNA-binding</keyword>
<keyword evidence="7" id="KW-1185">Reference proteome</keyword>
<dbReference type="Pfam" id="PF00126">
    <property type="entry name" value="HTH_1"/>
    <property type="match status" value="1"/>
</dbReference>
<dbReference type="STRING" id="579405.Dd703_0459"/>
<dbReference type="SUPFAM" id="SSF46785">
    <property type="entry name" value="Winged helix' DNA-binding domain"/>
    <property type="match status" value="1"/>
</dbReference>
<dbReference type="HOGENOM" id="CLU_039613_16_1_6"/>
<dbReference type="eggNOG" id="COG0583">
    <property type="taxonomic scope" value="Bacteria"/>
</dbReference>
<feature type="domain" description="HTH lysR-type" evidence="5">
    <location>
        <begin position="5"/>
        <end position="62"/>
    </location>
</feature>
<keyword evidence="4" id="KW-0804">Transcription</keyword>
<protein>
    <submittedName>
        <fullName evidence="6">Transcriptional regulator, LysR family</fullName>
    </submittedName>
</protein>
<dbReference type="InterPro" id="IPR000847">
    <property type="entry name" value="LysR_HTH_N"/>
</dbReference>
<dbReference type="PROSITE" id="PS50931">
    <property type="entry name" value="HTH_LYSR"/>
    <property type="match status" value="1"/>
</dbReference>